<feature type="transmembrane region" description="Helical" evidence="1">
    <location>
        <begin position="42"/>
        <end position="68"/>
    </location>
</feature>
<keyword evidence="1" id="KW-1133">Transmembrane helix</keyword>
<name>A0ABX8V877_9FLAO</name>
<feature type="transmembrane region" description="Helical" evidence="1">
    <location>
        <begin position="74"/>
        <end position="94"/>
    </location>
</feature>
<proteinExistence type="predicted"/>
<dbReference type="Proteomes" id="UP000825381">
    <property type="component" value="Chromosome"/>
</dbReference>
<keyword evidence="3" id="KW-1185">Reference proteome</keyword>
<gene>
    <name evidence="2" type="ORF">K1I41_03865</name>
</gene>
<evidence type="ECO:0000313" key="3">
    <source>
        <dbReference type="Proteomes" id="UP000825381"/>
    </source>
</evidence>
<evidence type="ECO:0000313" key="2">
    <source>
        <dbReference type="EMBL" id="QYJ69035.1"/>
    </source>
</evidence>
<sequence>MAFEDVKENFGTLKDRGEDVVSANLKYYKLLLFKTFIKTNTAVVKAVMIGVLLLLVLFFFSFGLAFFIGSALDSYGLGFFIVGGFYLIVTFIAYKFRNEIVEKPLIVNFSKILLSDED</sequence>
<organism evidence="2 3">
    <name type="scientific">Flavobacterium litorale</name>
    <dbReference type="NCBI Taxonomy" id="2856519"/>
    <lineage>
        <taxon>Bacteria</taxon>
        <taxon>Pseudomonadati</taxon>
        <taxon>Bacteroidota</taxon>
        <taxon>Flavobacteriia</taxon>
        <taxon>Flavobacteriales</taxon>
        <taxon>Flavobacteriaceae</taxon>
        <taxon>Flavobacterium</taxon>
    </lineage>
</organism>
<keyword evidence="1" id="KW-0812">Transmembrane</keyword>
<evidence type="ECO:0000256" key="1">
    <source>
        <dbReference type="SAM" id="Phobius"/>
    </source>
</evidence>
<reference evidence="2 3" key="1">
    <citation type="submission" date="2021-07" db="EMBL/GenBank/DDBJ databases">
        <title>Flavobacterium WSW3-B6 sp.nov, isolated from seaweed.</title>
        <authorList>
            <person name="Muhammad N."/>
            <person name="Ho H."/>
            <person name="Lee Y.-J."/>
            <person name="Nguyen T."/>
            <person name="Ho J."/>
            <person name="Kim S.-G."/>
        </authorList>
    </citation>
    <scope>NUCLEOTIDE SEQUENCE [LARGE SCALE GENOMIC DNA]</scope>
    <source>
        <strain evidence="2 3">WSW3-B6</strain>
    </source>
</reference>
<dbReference type="RefSeq" id="WP_220641371.1">
    <property type="nucleotide sequence ID" value="NZ_CP080429.1"/>
</dbReference>
<keyword evidence="1" id="KW-0472">Membrane</keyword>
<accession>A0ABX8V877</accession>
<dbReference type="EMBL" id="CP080429">
    <property type="protein sequence ID" value="QYJ69035.1"/>
    <property type="molecule type" value="Genomic_DNA"/>
</dbReference>
<protein>
    <submittedName>
        <fullName evidence="2">Competence protein</fullName>
    </submittedName>
</protein>